<evidence type="ECO:0000256" key="1">
    <source>
        <dbReference type="ARBA" id="ARBA00001970"/>
    </source>
</evidence>
<dbReference type="Pfam" id="PF01292">
    <property type="entry name" value="Ni_hydr_CYTB"/>
    <property type="match status" value="1"/>
</dbReference>
<dbReference type="PANTHER" id="PTHR30529:SF7">
    <property type="entry name" value="CYTOCHROME B561 BACTERIAL_NI-HYDROGENASE DOMAIN-CONTAINING PROTEIN"/>
    <property type="match status" value="1"/>
</dbReference>
<reference evidence="15 16" key="1">
    <citation type="submission" date="2012-09" db="EMBL/GenBank/DDBJ databases">
        <title>Draft Genome Sequences of 6 Strains from Genus Thauera.</title>
        <authorList>
            <person name="Liu B."/>
            <person name="Shapleigh J.P."/>
            <person name="Frostegard A.H."/>
        </authorList>
    </citation>
    <scope>NUCLEOTIDE SEQUENCE [LARGE SCALE GENOMIC DNA]</scope>
    <source>
        <strain evidence="16">47Lol / DSM 12138</strain>
    </source>
</reference>
<keyword evidence="7" id="KW-0479">Metal-binding</keyword>
<keyword evidence="11 13" id="KW-0472">Membrane</keyword>
<comment type="caution">
    <text evidence="15">The sequence shown here is derived from an EMBL/GenBank/DDBJ whole genome shotgun (WGS) entry which is preliminary data.</text>
</comment>
<dbReference type="InterPro" id="IPR011577">
    <property type="entry name" value="Cyt_b561_bac/Ni-Hgenase"/>
</dbReference>
<dbReference type="InterPro" id="IPR052168">
    <property type="entry name" value="Cytochrome_b561_oxidase"/>
</dbReference>
<keyword evidence="9 13" id="KW-1133">Transmembrane helix</keyword>
<proteinExistence type="inferred from homology"/>
<evidence type="ECO:0000256" key="9">
    <source>
        <dbReference type="ARBA" id="ARBA00022989"/>
    </source>
</evidence>
<dbReference type="RefSeq" id="WP_004341447.1">
    <property type="nucleotide sequence ID" value="NZ_AMXE01000063.1"/>
</dbReference>
<feature type="transmembrane region" description="Helical" evidence="13">
    <location>
        <begin position="90"/>
        <end position="108"/>
    </location>
</feature>
<evidence type="ECO:0000313" key="15">
    <source>
        <dbReference type="EMBL" id="ENO85962.1"/>
    </source>
</evidence>
<evidence type="ECO:0000256" key="2">
    <source>
        <dbReference type="ARBA" id="ARBA00004651"/>
    </source>
</evidence>
<dbReference type="GO" id="GO:0022904">
    <property type="term" value="P:respiratory electron transport chain"/>
    <property type="evidence" value="ECO:0007669"/>
    <property type="project" value="InterPro"/>
</dbReference>
<accession>N6YUA7</accession>
<dbReference type="Gene3D" id="1.20.950.20">
    <property type="entry name" value="Transmembrane di-heme cytochromes, Chain C"/>
    <property type="match status" value="1"/>
</dbReference>
<evidence type="ECO:0000256" key="13">
    <source>
        <dbReference type="SAM" id="Phobius"/>
    </source>
</evidence>
<dbReference type="GO" id="GO:0009055">
    <property type="term" value="F:electron transfer activity"/>
    <property type="evidence" value="ECO:0007669"/>
    <property type="project" value="InterPro"/>
</dbReference>
<dbReference type="eggNOG" id="COG3038">
    <property type="taxonomic scope" value="Bacteria"/>
</dbReference>
<dbReference type="AlphaFoldDB" id="N6YUA7"/>
<evidence type="ECO:0000256" key="11">
    <source>
        <dbReference type="ARBA" id="ARBA00023136"/>
    </source>
</evidence>
<evidence type="ECO:0000256" key="6">
    <source>
        <dbReference type="ARBA" id="ARBA00022692"/>
    </source>
</evidence>
<comment type="cofactor">
    <cofactor evidence="1">
        <name>heme b</name>
        <dbReference type="ChEBI" id="CHEBI:60344"/>
    </cofactor>
</comment>
<evidence type="ECO:0000256" key="3">
    <source>
        <dbReference type="ARBA" id="ARBA00022448"/>
    </source>
</evidence>
<evidence type="ECO:0000256" key="5">
    <source>
        <dbReference type="ARBA" id="ARBA00022617"/>
    </source>
</evidence>
<keyword evidence="10" id="KW-0408">Iron</keyword>
<gene>
    <name evidence="15" type="ORF">C666_14230</name>
</gene>
<evidence type="ECO:0000256" key="7">
    <source>
        <dbReference type="ARBA" id="ARBA00022723"/>
    </source>
</evidence>
<dbReference type="GO" id="GO:0046872">
    <property type="term" value="F:metal ion binding"/>
    <property type="evidence" value="ECO:0007669"/>
    <property type="project" value="UniProtKB-KW"/>
</dbReference>
<feature type="transmembrane region" description="Helical" evidence="13">
    <location>
        <begin position="43"/>
        <end position="64"/>
    </location>
</feature>
<dbReference type="STRING" id="1123367.GCA_000621305_03112"/>
<dbReference type="OrthoDB" id="8536275at2"/>
<dbReference type="InterPro" id="IPR016174">
    <property type="entry name" value="Di-haem_cyt_TM"/>
</dbReference>
<keyword evidence="5" id="KW-0349">Heme</keyword>
<comment type="subcellular location">
    <subcellularLocation>
        <location evidence="2">Cell membrane</location>
        <topology evidence="2">Multi-pass membrane protein</topology>
    </subcellularLocation>
</comment>
<keyword evidence="3" id="KW-0813">Transport</keyword>
<dbReference type="GO" id="GO:0005886">
    <property type="term" value="C:plasma membrane"/>
    <property type="evidence" value="ECO:0007669"/>
    <property type="project" value="UniProtKB-SubCell"/>
</dbReference>
<evidence type="ECO:0000256" key="12">
    <source>
        <dbReference type="ARBA" id="ARBA00037975"/>
    </source>
</evidence>
<comment type="similarity">
    <text evidence="12">Belongs to the cytochrome b561 family.</text>
</comment>
<evidence type="ECO:0000259" key="14">
    <source>
        <dbReference type="Pfam" id="PF01292"/>
    </source>
</evidence>
<name>N6YUA7_THAL4</name>
<protein>
    <submittedName>
        <fullName evidence="15">Cytochrome B561</fullName>
    </submittedName>
</protein>
<dbReference type="EMBL" id="AMXE01000063">
    <property type="protein sequence ID" value="ENO85962.1"/>
    <property type="molecule type" value="Genomic_DNA"/>
</dbReference>
<dbReference type="GO" id="GO:0020037">
    <property type="term" value="F:heme binding"/>
    <property type="evidence" value="ECO:0007669"/>
    <property type="project" value="TreeGrafter"/>
</dbReference>
<evidence type="ECO:0000256" key="4">
    <source>
        <dbReference type="ARBA" id="ARBA00022475"/>
    </source>
</evidence>
<evidence type="ECO:0000256" key="8">
    <source>
        <dbReference type="ARBA" id="ARBA00022982"/>
    </source>
</evidence>
<keyword evidence="8" id="KW-0249">Electron transport</keyword>
<keyword evidence="16" id="KW-1185">Reference proteome</keyword>
<sequence>MSPARYDPGAISLHWVHAALIATLFVIGLSIDDLPRGPERSATIALHKSLGIMALLLLALRLAWRRLHPPPADGRLSPAQRRLARNGHRAVYLLLALTPLSGYLSSSFTPYPMRVFGYLIPKAGWPDEGLNALFGTAHTVFAWTLLALILMHIAAVILHWLQGVPVLHRMLPGRRR</sequence>
<feature type="domain" description="Cytochrome b561 bacterial/Ni-hydrogenase" evidence="14">
    <location>
        <begin position="5"/>
        <end position="173"/>
    </location>
</feature>
<keyword evidence="4" id="KW-1003">Cell membrane</keyword>
<feature type="transmembrane region" description="Helical" evidence="13">
    <location>
        <begin position="140"/>
        <end position="161"/>
    </location>
</feature>
<dbReference type="Proteomes" id="UP000013232">
    <property type="component" value="Unassembled WGS sequence"/>
</dbReference>
<feature type="transmembrane region" description="Helical" evidence="13">
    <location>
        <begin position="12"/>
        <end position="31"/>
    </location>
</feature>
<dbReference type="PANTHER" id="PTHR30529">
    <property type="entry name" value="CYTOCHROME B561"/>
    <property type="match status" value="1"/>
</dbReference>
<evidence type="ECO:0000256" key="10">
    <source>
        <dbReference type="ARBA" id="ARBA00023004"/>
    </source>
</evidence>
<evidence type="ECO:0000313" key="16">
    <source>
        <dbReference type="Proteomes" id="UP000013232"/>
    </source>
</evidence>
<organism evidence="15 16">
    <name type="scientific">Thauera linaloolentis (strain DSM 12138 / JCM 21573 / CCUG 41526 / CIP 105981 / IAM 15112 / NBRC 102519 / 47Lol)</name>
    <dbReference type="NCBI Taxonomy" id="1123367"/>
    <lineage>
        <taxon>Bacteria</taxon>
        <taxon>Pseudomonadati</taxon>
        <taxon>Pseudomonadota</taxon>
        <taxon>Betaproteobacteria</taxon>
        <taxon>Rhodocyclales</taxon>
        <taxon>Zoogloeaceae</taxon>
        <taxon>Thauera</taxon>
    </lineage>
</organism>
<keyword evidence="6 13" id="KW-0812">Transmembrane</keyword>
<dbReference type="SUPFAM" id="SSF81342">
    <property type="entry name" value="Transmembrane di-heme cytochromes"/>
    <property type="match status" value="1"/>
</dbReference>